<dbReference type="EMBL" id="FWZX01000026">
    <property type="protein sequence ID" value="SMF66031.1"/>
    <property type="molecule type" value="Genomic_DNA"/>
</dbReference>
<dbReference type="Proteomes" id="UP000192917">
    <property type="component" value="Unassembled WGS sequence"/>
</dbReference>
<feature type="transmembrane region" description="Helical" evidence="9">
    <location>
        <begin position="138"/>
        <end position="162"/>
    </location>
</feature>
<keyword evidence="3" id="KW-1003">Cell membrane</keyword>
<keyword evidence="4 9" id="KW-0997">Cell inner membrane</keyword>
<sequence>MTACLARADRGLRIWEGFLVVLAAAAQGVIALLVLAGILSRSFPAFMVPDNVVLVRSLLLVSLAFALGEATRTGANITVDLLADRLGPRARRILELLGALAGLLLLVPLAVWLATYSLDLFHSGRTNMGLLRVPQWPTYAALCLGFATMSLRLCLIALAAIVSERALGRVRGNAA</sequence>
<dbReference type="STRING" id="560819.SAMN05428998_12671"/>
<proteinExistence type="inferred from homology"/>
<dbReference type="InterPro" id="IPR007387">
    <property type="entry name" value="TRAP_DctQ"/>
</dbReference>
<evidence type="ECO:0000256" key="1">
    <source>
        <dbReference type="ARBA" id="ARBA00004429"/>
    </source>
</evidence>
<feature type="transmembrane region" description="Helical" evidence="9">
    <location>
        <begin position="52"/>
        <end position="72"/>
    </location>
</feature>
<evidence type="ECO:0000313" key="12">
    <source>
        <dbReference type="Proteomes" id="UP000192917"/>
    </source>
</evidence>
<feature type="domain" description="Tripartite ATP-independent periplasmic transporters DctQ component" evidence="10">
    <location>
        <begin position="30"/>
        <end position="154"/>
    </location>
</feature>
<evidence type="ECO:0000313" key="11">
    <source>
        <dbReference type="EMBL" id="SMF66031.1"/>
    </source>
</evidence>
<name>A0A1Y6CPF9_9PROT</name>
<dbReference type="PANTHER" id="PTHR35011:SF10">
    <property type="entry name" value="TRAP TRANSPORTER SMALL PERMEASE PROTEIN"/>
    <property type="match status" value="1"/>
</dbReference>
<evidence type="ECO:0000256" key="9">
    <source>
        <dbReference type="RuleBase" id="RU369079"/>
    </source>
</evidence>
<dbReference type="RefSeq" id="WP_085125332.1">
    <property type="nucleotide sequence ID" value="NZ_FWZX01000026.1"/>
</dbReference>
<accession>A0A1Y6CPF9</accession>
<keyword evidence="12" id="KW-1185">Reference proteome</keyword>
<evidence type="ECO:0000256" key="5">
    <source>
        <dbReference type="ARBA" id="ARBA00022692"/>
    </source>
</evidence>
<dbReference type="PANTHER" id="PTHR35011">
    <property type="entry name" value="2,3-DIKETO-L-GULONATE TRAP TRANSPORTER SMALL PERMEASE PROTEIN YIAM"/>
    <property type="match status" value="1"/>
</dbReference>
<evidence type="ECO:0000256" key="2">
    <source>
        <dbReference type="ARBA" id="ARBA00022448"/>
    </source>
</evidence>
<protein>
    <recommendedName>
        <fullName evidence="9">TRAP transporter small permease protein</fullName>
    </recommendedName>
</protein>
<dbReference type="GO" id="GO:0015740">
    <property type="term" value="P:C4-dicarboxylate transport"/>
    <property type="evidence" value="ECO:0007669"/>
    <property type="project" value="TreeGrafter"/>
</dbReference>
<evidence type="ECO:0000256" key="4">
    <source>
        <dbReference type="ARBA" id="ARBA00022519"/>
    </source>
</evidence>
<feature type="transmembrane region" description="Helical" evidence="9">
    <location>
        <begin position="93"/>
        <end position="118"/>
    </location>
</feature>
<gene>
    <name evidence="11" type="ORF">SAMN05428998_12671</name>
</gene>
<comment type="subunit">
    <text evidence="9">The complex comprises the extracytoplasmic solute receptor protein and the two transmembrane proteins.</text>
</comment>
<keyword evidence="7 9" id="KW-0472">Membrane</keyword>
<evidence type="ECO:0000256" key="3">
    <source>
        <dbReference type="ARBA" id="ARBA00022475"/>
    </source>
</evidence>
<dbReference type="InterPro" id="IPR055348">
    <property type="entry name" value="DctQ"/>
</dbReference>
<keyword evidence="6 9" id="KW-1133">Transmembrane helix</keyword>
<keyword evidence="5 9" id="KW-0812">Transmembrane</keyword>
<comment type="similarity">
    <text evidence="8 9">Belongs to the TRAP transporter small permease family.</text>
</comment>
<reference evidence="11 12" key="1">
    <citation type="submission" date="2017-04" db="EMBL/GenBank/DDBJ databases">
        <authorList>
            <person name="Afonso C.L."/>
            <person name="Miller P.J."/>
            <person name="Scott M.A."/>
            <person name="Spackman E."/>
            <person name="Goraichik I."/>
            <person name="Dimitrov K.M."/>
            <person name="Suarez D.L."/>
            <person name="Swayne D.E."/>
        </authorList>
    </citation>
    <scope>NUCLEOTIDE SEQUENCE [LARGE SCALE GENOMIC DNA]</scope>
    <source>
        <strain evidence="11 12">USBA 355</strain>
    </source>
</reference>
<dbReference type="GO" id="GO:0005886">
    <property type="term" value="C:plasma membrane"/>
    <property type="evidence" value="ECO:0007669"/>
    <property type="project" value="UniProtKB-SubCell"/>
</dbReference>
<dbReference type="GO" id="GO:0022857">
    <property type="term" value="F:transmembrane transporter activity"/>
    <property type="evidence" value="ECO:0007669"/>
    <property type="project" value="UniProtKB-UniRule"/>
</dbReference>
<organism evidence="11 12">
    <name type="scientific">Tistlia consotensis USBA 355</name>
    <dbReference type="NCBI Taxonomy" id="560819"/>
    <lineage>
        <taxon>Bacteria</taxon>
        <taxon>Pseudomonadati</taxon>
        <taxon>Pseudomonadota</taxon>
        <taxon>Alphaproteobacteria</taxon>
        <taxon>Rhodospirillales</taxon>
        <taxon>Rhodovibrionaceae</taxon>
        <taxon>Tistlia</taxon>
    </lineage>
</organism>
<comment type="function">
    <text evidence="9">Part of the tripartite ATP-independent periplasmic (TRAP) transport system.</text>
</comment>
<dbReference type="AlphaFoldDB" id="A0A1Y6CPF9"/>
<comment type="subcellular location">
    <subcellularLocation>
        <location evidence="1 9">Cell inner membrane</location>
        <topology evidence="1 9">Multi-pass membrane protein</topology>
    </subcellularLocation>
</comment>
<evidence type="ECO:0000259" key="10">
    <source>
        <dbReference type="Pfam" id="PF04290"/>
    </source>
</evidence>
<keyword evidence="2 9" id="KW-0813">Transport</keyword>
<feature type="transmembrane region" description="Helical" evidence="9">
    <location>
        <begin position="17"/>
        <end position="40"/>
    </location>
</feature>
<evidence type="ECO:0000256" key="6">
    <source>
        <dbReference type="ARBA" id="ARBA00022989"/>
    </source>
</evidence>
<dbReference type="Pfam" id="PF04290">
    <property type="entry name" value="DctQ"/>
    <property type="match status" value="1"/>
</dbReference>
<evidence type="ECO:0000256" key="8">
    <source>
        <dbReference type="ARBA" id="ARBA00038436"/>
    </source>
</evidence>
<evidence type="ECO:0000256" key="7">
    <source>
        <dbReference type="ARBA" id="ARBA00023136"/>
    </source>
</evidence>